<dbReference type="GO" id="GO:0005886">
    <property type="term" value="C:plasma membrane"/>
    <property type="evidence" value="ECO:0007669"/>
    <property type="project" value="UniProtKB-SubCell"/>
</dbReference>
<keyword evidence="3 6" id="KW-0812">Transmembrane</keyword>
<evidence type="ECO:0000313" key="8">
    <source>
        <dbReference type="Proteomes" id="UP001164286"/>
    </source>
</evidence>
<evidence type="ECO:0000256" key="2">
    <source>
        <dbReference type="ARBA" id="ARBA00022475"/>
    </source>
</evidence>
<dbReference type="Gene3D" id="1.20.1250.20">
    <property type="entry name" value="MFS general substrate transporter like domains"/>
    <property type="match status" value="1"/>
</dbReference>
<keyword evidence="4 6" id="KW-1133">Transmembrane helix</keyword>
<feature type="transmembrane region" description="Helical" evidence="6">
    <location>
        <begin position="374"/>
        <end position="399"/>
    </location>
</feature>
<dbReference type="PANTHER" id="PTHR23513:SF6">
    <property type="entry name" value="MAJOR FACILITATOR SUPERFAMILY ASSOCIATED DOMAIN-CONTAINING PROTEIN"/>
    <property type="match status" value="1"/>
</dbReference>
<evidence type="ECO:0000256" key="5">
    <source>
        <dbReference type="ARBA" id="ARBA00023136"/>
    </source>
</evidence>
<dbReference type="RefSeq" id="XP_052945376.1">
    <property type="nucleotide sequence ID" value="XM_053087058.1"/>
</dbReference>
<comment type="subcellular location">
    <subcellularLocation>
        <location evidence="1">Cell membrane</location>
        <topology evidence="1">Multi-pass membrane protein</topology>
    </subcellularLocation>
</comment>
<accession>A0AA38H9Y6</accession>
<evidence type="ECO:0000256" key="3">
    <source>
        <dbReference type="ARBA" id="ARBA00022692"/>
    </source>
</evidence>
<dbReference type="EMBL" id="JAKWFO010000005">
    <property type="protein sequence ID" value="KAI9635599.1"/>
    <property type="molecule type" value="Genomic_DNA"/>
</dbReference>
<dbReference type="PANTHER" id="PTHR23513">
    <property type="entry name" value="INTEGRAL MEMBRANE EFFLUX PROTEIN-RELATED"/>
    <property type="match status" value="1"/>
</dbReference>
<feature type="transmembrane region" description="Helical" evidence="6">
    <location>
        <begin position="316"/>
        <end position="336"/>
    </location>
</feature>
<dbReference type="InterPro" id="IPR036259">
    <property type="entry name" value="MFS_trans_sf"/>
</dbReference>
<keyword evidence="5 6" id="KW-0472">Membrane</keyword>
<feature type="transmembrane region" description="Helical" evidence="6">
    <location>
        <begin position="134"/>
        <end position="156"/>
    </location>
</feature>
<sequence>MANYLVIVWHSYTALQRKNIAICDLDILGIMFYKLGLEFFNVGSITTLATDRFNSEQAFTKLGAAQGLNQAMQCVGAILIAPLAARFPTRSVLAIAVIVFGLMTTILLIVDAATGGSIRRPGGPVTYGNWNPNAIFPIWGLAGIAYGMVELIRRVIPADICGGNVNRLRRMDAMTHILYEVAGTSGAFASAAAITRFGNNYSFLMSPIFFAIAGAIWFFIVPTRKIPTEGQGQNDAALSAVESKRSKRNYFVQLGYGVVLFGKSIWVGAKIIFGSRKFVWLFPCYAIALYLHRFLEASLAPAFARRILNTSAWSQIMVGGSNFGELLGALTVFLLSDMVPTPIPWIRLDALALNLVWVLPRFSQLAAQYEVRWAWFIAAIYIPISFGWAAGDVSLAAYIQSTLSDMDLPDSGVSPLGAVMGFLFSSYVILNAILSSVLGSVIDQDWTQRRTIYNALTQVGGIQFTVGCVIIGAATFIPKGALALNPKPVGHLETFDDVDGEHALNGAVLEQGGSFKPEDITKHKQEDEGVYKQQNAV</sequence>
<proteinExistence type="predicted"/>
<feature type="transmembrane region" description="Helical" evidence="6">
    <location>
        <begin position="419"/>
        <end position="442"/>
    </location>
</feature>
<comment type="caution">
    <text evidence="7">The sequence shown here is derived from an EMBL/GenBank/DDBJ whole genome shotgun (WGS) entry which is preliminary data.</text>
</comment>
<evidence type="ECO:0000256" key="6">
    <source>
        <dbReference type="SAM" id="Phobius"/>
    </source>
</evidence>
<evidence type="ECO:0008006" key="9">
    <source>
        <dbReference type="Google" id="ProtNLM"/>
    </source>
</evidence>
<dbReference type="GeneID" id="77726259"/>
<protein>
    <recommendedName>
        <fullName evidence="9">MFS general substrate transporter</fullName>
    </recommendedName>
</protein>
<dbReference type="SUPFAM" id="SSF103473">
    <property type="entry name" value="MFS general substrate transporter"/>
    <property type="match status" value="1"/>
</dbReference>
<feature type="transmembrane region" description="Helical" evidence="6">
    <location>
        <begin position="92"/>
        <end position="114"/>
    </location>
</feature>
<feature type="transmembrane region" description="Helical" evidence="6">
    <location>
        <begin position="254"/>
        <end position="272"/>
    </location>
</feature>
<evidence type="ECO:0000256" key="1">
    <source>
        <dbReference type="ARBA" id="ARBA00004651"/>
    </source>
</evidence>
<evidence type="ECO:0000313" key="7">
    <source>
        <dbReference type="EMBL" id="KAI9635599.1"/>
    </source>
</evidence>
<feature type="transmembrane region" description="Helical" evidence="6">
    <location>
        <begin position="201"/>
        <end position="221"/>
    </location>
</feature>
<dbReference type="Proteomes" id="UP001164286">
    <property type="component" value="Unassembled WGS sequence"/>
</dbReference>
<reference evidence="7" key="1">
    <citation type="journal article" date="2022" name="G3 (Bethesda)">
        <title>High quality genome of the basidiomycete yeast Dioszegia hungarica PDD-24b-2 isolated from cloud water.</title>
        <authorList>
            <person name="Jarrige D."/>
            <person name="Haridas S."/>
            <person name="Bleykasten-Grosshans C."/>
            <person name="Joly M."/>
            <person name="Nadalig T."/>
            <person name="Sancelme M."/>
            <person name="Vuilleumier S."/>
            <person name="Grigoriev I.V."/>
            <person name="Amato P."/>
            <person name="Bringel F."/>
        </authorList>
    </citation>
    <scope>NUCLEOTIDE SEQUENCE</scope>
    <source>
        <strain evidence="7">PDD-24b-2</strain>
    </source>
</reference>
<name>A0AA38H9Y6_9TREE</name>
<feature type="transmembrane region" description="Helical" evidence="6">
    <location>
        <begin position="278"/>
        <end position="295"/>
    </location>
</feature>
<feature type="transmembrane region" description="Helical" evidence="6">
    <location>
        <begin position="177"/>
        <end position="195"/>
    </location>
</feature>
<organism evidence="7 8">
    <name type="scientific">Dioszegia hungarica</name>
    <dbReference type="NCBI Taxonomy" id="4972"/>
    <lineage>
        <taxon>Eukaryota</taxon>
        <taxon>Fungi</taxon>
        <taxon>Dikarya</taxon>
        <taxon>Basidiomycota</taxon>
        <taxon>Agaricomycotina</taxon>
        <taxon>Tremellomycetes</taxon>
        <taxon>Tremellales</taxon>
        <taxon>Bulleribasidiaceae</taxon>
        <taxon>Dioszegia</taxon>
    </lineage>
</organism>
<dbReference type="AlphaFoldDB" id="A0AA38H9Y6"/>
<keyword evidence="8" id="KW-1185">Reference proteome</keyword>
<gene>
    <name evidence="7" type="ORF">MKK02DRAFT_25560</name>
</gene>
<evidence type="ECO:0000256" key="4">
    <source>
        <dbReference type="ARBA" id="ARBA00022989"/>
    </source>
</evidence>
<feature type="transmembrane region" description="Helical" evidence="6">
    <location>
        <begin position="342"/>
        <end position="362"/>
    </location>
</feature>
<keyword evidence="2" id="KW-1003">Cell membrane</keyword>